<evidence type="ECO:0000256" key="4">
    <source>
        <dbReference type="PIRSR" id="PIRSR006278-1"/>
    </source>
</evidence>
<dbReference type="Pfam" id="PF00291">
    <property type="entry name" value="PALP"/>
    <property type="match status" value="1"/>
</dbReference>
<feature type="domain" description="Tryptophan synthase beta chain-like PALP" evidence="6">
    <location>
        <begin position="19"/>
        <end position="285"/>
    </location>
</feature>
<evidence type="ECO:0000259" key="6">
    <source>
        <dbReference type="Pfam" id="PF00291"/>
    </source>
</evidence>
<dbReference type="PANTHER" id="PTHR43780:SF2">
    <property type="entry name" value="1-AMINOCYCLOPROPANE-1-CARBOXYLATE DEAMINASE-RELATED"/>
    <property type="match status" value="1"/>
</dbReference>
<evidence type="ECO:0000313" key="8">
    <source>
        <dbReference type="Proteomes" id="UP000474296"/>
    </source>
</evidence>
<protein>
    <submittedName>
        <fullName evidence="7">Pyridoxal-phosphate dependent enzyme</fullName>
    </submittedName>
</protein>
<proteinExistence type="inferred from homology"/>
<dbReference type="InterPro" id="IPR027278">
    <property type="entry name" value="ACCD_DCysDesulf"/>
</dbReference>
<name>A0A6M0CLG5_9FLAO</name>
<keyword evidence="8" id="KW-1185">Reference proteome</keyword>
<accession>A0A6M0CLG5</accession>
<dbReference type="SUPFAM" id="SSF53686">
    <property type="entry name" value="Tryptophan synthase beta subunit-like PLP-dependent enzymes"/>
    <property type="match status" value="1"/>
</dbReference>
<gene>
    <name evidence="7" type="ORF">GWK10_15995</name>
</gene>
<dbReference type="PANTHER" id="PTHR43780">
    <property type="entry name" value="1-AMINOCYCLOPROPANE-1-CARBOXYLATE DEAMINASE-RELATED"/>
    <property type="match status" value="1"/>
</dbReference>
<feature type="active site" description="Nucleophile" evidence="4">
    <location>
        <position position="69"/>
    </location>
</feature>
<dbReference type="InterPro" id="IPR036052">
    <property type="entry name" value="TrpB-like_PALP_sf"/>
</dbReference>
<evidence type="ECO:0000256" key="3">
    <source>
        <dbReference type="ARBA" id="ARBA00022898"/>
    </source>
</evidence>
<dbReference type="RefSeq" id="WP_164033409.1">
    <property type="nucleotide sequence ID" value="NZ_JAABOQ010000007.1"/>
</dbReference>
<dbReference type="PIRSF" id="PIRSF006278">
    <property type="entry name" value="ACCD_DCysDesulf"/>
    <property type="match status" value="1"/>
</dbReference>
<dbReference type="InterPro" id="IPR001926">
    <property type="entry name" value="TrpB-like_PALP"/>
</dbReference>
<dbReference type="Proteomes" id="UP000474296">
    <property type="component" value="Unassembled WGS sequence"/>
</dbReference>
<comment type="similarity">
    <text evidence="2">Belongs to the ACC deaminase/D-cysteine desulfhydrase family.</text>
</comment>
<dbReference type="AlphaFoldDB" id="A0A6M0CLG5"/>
<comment type="cofactor">
    <cofactor evidence="1">
        <name>pyridoxal 5'-phosphate</name>
        <dbReference type="ChEBI" id="CHEBI:597326"/>
    </cofactor>
</comment>
<reference evidence="7 8" key="1">
    <citation type="submission" date="2020-01" db="EMBL/GenBank/DDBJ databases">
        <title>Spongiivirga citrea KCTC 32990T.</title>
        <authorList>
            <person name="Wang G."/>
        </authorList>
    </citation>
    <scope>NUCLEOTIDE SEQUENCE [LARGE SCALE GENOMIC DNA]</scope>
    <source>
        <strain evidence="7 8">KCTC 32990</strain>
    </source>
</reference>
<feature type="modified residue" description="N6-(pyridoxal phosphate)lysine" evidence="5">
    <location>
        <position position="42"/>
    </location>
</feature>
<dbReference type="EMBL" id="JAABOQ010000007">
    <property type="protein sequence ID" value="NER18721.1"/>
    <property type="molecule type" value="Genomic_DNA"/>
</dbReference>
<organism evidence="7 8">
    <name type="scientific">Spongiivirga citrea</name>
    <dbReference type="NCBI Taxonomy" id="1481457"/>
    <lineage>
        <taxon>Bacteria</taxon>
        <taxon>Pseudomonadati</taxon>
        <taxon>Bacteroidota</taxon>
        <taxon>Flavobacteriia</taxon>
        <taxon>Flavobacteriales</taxon>
        <taxon>Flavobacteriaceae</taxon>
        <taxon>Spongiivirga</taxon>
    </lineage>
</organism>
<dbReference type="GO" id="GO:0019148">
    <property type="term" value="F:D-cysteine desulfhydrase activity"/>
    <property type="evidence" value="ECO:0007669"/>
    <property type="project" value="TreeGrafter"/>
</dbReference>
<dbReference type="Gene3D" id="3.40.50.1100">
    <property type="match status" value="2"/>
</dbReference>
<evidence type="ECO:0000313" key="7">
    <source>
        <dbReference type="EMBL" id="NER18721.1"/>
    </source>
</evidence>
<sequence>MNLFSDFNSVNQEIDLPLLHEKEVRLVIKREDLIDDFVSGNKFRKLKYNLLQARDQECETILTFGGGYSNHIAAVAKAGKLSGFNTIGIIRGEELVDKVKENPTLSFAVSCGMQLVFVSREKYRRKTQSDFLANLNKRYQNAYIIPEGGTNSFAIKGCERILKDSDFDFTHIATPVGTGGTIAGIVNCSKLGQQVLGFPALKGDFLKVDISNFTKKRNWSLVSDYHFGGYAKVDETLINFINTFKKDTKVPLDPVYTGKMIFGLIHMIRNDHFKSGASILAVHTGGLQGITGMNKQLRKKGMVEIK</sequence>
<evidence type="ECO:0000256" key="2">
    <source>
        <dbReference type="ARBA" id="ARBA00008639"/>
    </source>
</evidence>
<comment type="caution">
    <text evidence="7">The sequence shown here is derived from an EMBL/GenBank/DDBJ whole genome shotgun (WGS) entry which is preliminary data.</text>
</comment>
<evidence type="ECO:0000256" key="1">
    <source>
        <dbReference type="ARBA" id="ARBA00001933"/>
    </source>
</evidence>
<keyword evidence="3 5" id="KW-0663">Pyridoxal phosphate</keyword>
<evidence type="ECO:0000256" key="5">
    <source>
        <dbReference type="PIRSR" id="PIRSR006278-2"/>
    </source>
</evidence>